<keyword evidence="2" id="KW-0472">Membrane</keyword>
<feature type="transmembrane region" description="Helical" evidence="2">
    <location>
        <begin position="327"/>
        <end position="347"/>
    </location>
</feature>
<sequence>MNGLDERGRALGNHGAAGRPAPAGTPPVAPLGVPSGADPVKALMLRHRELCERAVDALEIAAGLEAHGVTDRTAARFRHRDVFSLAEEMYARAARADEDEVPAGPPAAAGPPPARWALRALLPGALCAGTVAALRWTTGEARLVVGVLGLVAVAGGVRLALGRGPLSSEGRSVPGPHDWRTPPGARAWAYLLVGYALMGDGLLHAGLVGGPDDLPGGRYGDWPVTLTPLLALGLSCAPAVWSAHLFRAGVGRKLAGSRGLEEFAATARPLLLGVVAVHLAAVSGLSALCAVLLDEHSTPAATAALGALLLIARLLTVHGFTHAPAVVLRAAGWTEVASVCLVFAGRLPGCDVLAGPVETVVSVWGEHAVPLLACGAGALVLLVHACRRLALASAHAPAGPRPPSDR</sequence>
<feature type="compositionally biased region" description="Low complexity" evidence="1">
    <location>
        <begin position="12"/>
        <end position="22"/>
    </location>
</feature>
<evidence type="ECO:0000256" key="2">
    <source>
        <dbReference type="SAM" id="Phobius"/>
    </source>
</evidence>
<feature type="transmembrane region" description="Helical" evidence="2">
    <location>
        <begin position="367"/>
        <end position="386"/>
    </location>
</feature>
<organism evidence="3 4">
    <name type="scientific">Streptomyces chilikensis</name>
    <dbReference type="NCBI Taxonomy" id="1194079"/>
    <lineage>
        <taxon>Bacteria</taxon>
        <taxon>Bacillati</taxon>
        <taxon>Actinomycetota</taxon>
        <taxon>Actinomycetes</taxon>
        <taxon>Kitasatosporales</taxon>
        <taxon>Streptomycetaceae</taxon>
        <taxon>Streptomyces</taxon>
    </lineage>
</organism>
<reference evidence="3 4" key="1">
    <citation type="submission" date="2024-06" db="EMBL/GenBank/DDBJ databases">
        <title>The Natural Products Discovery Center: Release of the First 8490 Sequenced Strains for Exploring Actinobacteria Biosynthetic Diversity.</title>
        <authorList>
            <person name="Kalkreuter E."/>
            <person name="Kautsar S.A."/>
            <person name="Yang D."/>
            <person name="Bader C.D."/>
            <person name="Teijaro C.N."/>
            <person name="Fluegel L."/>
            <person name="Davis C.M."/>
            <person name="Simpson J.R."/>
            <person name="Lauterbach L."/>
            <person name="Steele A.D."/>
            <person name="Gui C."/>
            <person name="Meng S."/>
            <person name="Li G."/>
            <person name="Viehrig K."/>
            <person name="Ye F."/>
            <person name="Su P."/>
            <person name="Kiefer A.F."/>
            <person name="Nichols A."/>
            <person name="Cepeda A.J."/>
            <person name="Yan W."/>
            <person name="Fan B."/>
            <person name="Jiang Y."/>
            <person name="Adhikari A."/>
            <person name="Zheng C.-J."/>
            <person name="Schuster L."/>
            <person name="Cowan T.M."/>
            <person name="Smanski M.J."/>
            <person name="Chevrette M.G."/>
            <person name="De Carvalho L.P.S."/>
            <person name="Shen B."/>
        </authorList>
    </citation>
    <scope>NUCLEOTIDE SEQUENCE [LARGE SCALE GENOMIC DNA]</scope>
    <source>
        <strain evidence="3 4">NPDC048117</strain>
    </source>
</reference>
<comment type="caution">
    <text evidence="3">The sequence shown here is derived from an EMBL/GenBank/DDBJ whole genome shotgun (WGS) entry which is preliminary data.</text>
</comment>
<keyword evidence="2" id="KW-0812">Transmembrane</keyword>
<dbReference type="RefSeq" id="WP_359273783.1">
    <property type="nucleotide sequence ID" value="NZ_JBEZNA010000041.1"/>
</dbReference>
<evidence type="ECO:0000313" key="3">
    <source>
        <dbReference type="EMBL" id="MEU9579145.1"/>
    </source>
</evidence>
<evidence type="ECO:0008006" key="5">
    <source>
        <dbReference type="Google" id="ProtNLM"/>
    </source>
</evidence>
<keyword evidence="4" id="KW-1185">Reference proteome</keyword>
<feature type="region of interest" description="Disordered" evidence="1">
    <location>
        <begin position="1"/>
        <end position="33"/>
    </location>
</feature>
<name>A0ABV3ESF8_9ACTN</name>
<evidence type="ECO:0000313" key="4">
    <source>
        <dbReference type="Proteomes" id="UP001551584"/>
    </source>
</evidence>
<feature type="transmembrane region" description="Helical" evidence="2">
    <location>
        <begin position="299"/>
        <end position="315"/>
    </location>
</feature>
<keyword evidence="2" id="KW-1133">Transmembrane helix</keyword>
<evidence type="ECO:0000256" key="1">
    <source>
        <dbReference type="SAM" id="MobiDB-lite"/>
    </source>
</evidence>
<feature type="transmembrane region" description="Helical" evidence="2">
    <location>
        <begin position="187"/>
        <end position="209"/>
    </location>
</feature>
<feature type="transmembrane region" description="Helical" evidence="2">
    <location>
        <begin position="270"/>
        <end position="293"/>
    </location>
</feature>
<protein>
    <recommendedName>
        <fullName evidence="5">Integral membrane protein</fullName>
    </recommendedName>
</protein>
<dbReference type="EMBL" id="JBEZNA010000041">
    <property type="protein sequence ID" value="MEU9579145.1"/>
    <property type="molecule type" value="Genomic_DNA"/>
</dbReference>
<dbReference type="Proteomes" id="UP001551584">
    <property type="component" value="Unassembled WGS sequence"/>
</dbReference>
<gene>
    <name evidence="3" type="ORF">AB0D95_18080</name>
</gene>
<accession>A0ABV3ESF8</accession>
<feature type="transmembrane region" description="Helical" evidence="2">
    <location>
        <begin position="229"/>
        <end position="250"/>
    </location>
</feature>
<proteinExistence type="predicted"/>